<evidence type="ECO:0000313" key="2">
    <source>
        <dbReference type="Proteomes" id="UP001054945"/>
    </source>
</evidence>
<organism evidence="1 2">
    <name type="scientific">Caerostris extrusa</name>
    <name type="common">Bark spider</name>
    <name type="synonym">Caerostris bankana</name>
    <dbReference type="NCBI Taxonomy" id="172846"/>
    <lineage>
        <taxon>Eukaryota</taxon>
        <taxon>Metazoa</taxon>
        <taxon>Ecdysozoa</taxon>
        <taxon>Arthropoda</taxon>
        <taxon>Chelicerata</taxon>
        <taxon>Arachnida</taxon>
        <taxon>Araneae</taxon>
        <taxon>Araneomorphae</taxon>
        <taxon>Entelegynae</taxon>
        <taxon>Araneoidea</taxon>
        <taxon>Araneidae</taxon>
        <taxon>Caerostris</taxon>
    </lineage>
</organism>
<comment type="caution">
    <text evidence="1">The sequence shown here is derived from an EMBL/GenBank/DDBJ whole genome shotgun (WGS) entry which is preliminary data.</text>
</comment>
<accession>A0AAV4XPA5</accession>
<dbReference type="AlphaFoldDB" id="A0AAV4XPA5"/>
<evidence type="ECO:0000313" key="1">
    <source>
        <dbReference type="EMBL" id="GIY95629.1"/>
    </source>
</evidence>
<proteinExistence type="predicted"/>
<sequence>MSAEFDAVQLENTFLQIREFNLKKSVKTATL</sequence>
<gene>
    <name evidence="1" type="ORF">CEXT_598791</name>
</gene>
<keyword evidence="2" id="KW-1185">Reference proteome</keyword>
<feature type="non-terminal residue" evidence="1">
    <location>
        <position position="31"/>
    </location>
</feature>
<name>A0AAV4XPA5_CAEEX</name>
<dbReference type="Proteomes" id="UP001054945">
    <property type="component" value="Unassembled WGS sequence"/>
</dbReference>
<dbReference type="EMBL" id="BPLR01000556">
    <property type="protein sequence ID" value="GIY95629.1"/>
    <property type="molecule type" value="Genomic_DNA"/>
</dbReference>
<protein>
    <submittedName>
        <fullName evidence="1">Uncharacterized protein</fullName>
    </submittedName>
</protein>
<reference evidence="1 2" key="1">
    <citation type="submission" date="2021-06" db="EMBL/GenBank/DDBJ databases">
        <title>Caerostris extrusa draft genome.</title>
        <authorList>
            <person name="Kono N."/>
            <person name="Arakawa K."/>
        </authorList>
    </citation>
    <scope>NUCLEOTIDE SEQUENCE [LARGE SCALE GENOMIC DNA]</scope>
</reference>